<evidence type="ECO:0008006" key="2">
    <source>
        <dbReference type="Google" id="ProtNLM"/>
    </source>
</evidence>
<name>A0AA50KHF6_9VIRU</name>
<protein>
    <recommendedName>
        <fullName evidence="2">Capsid protein</fullName>
    </recommendedName>
</protein>
<sequence>MVNSQCFALPSGCVSVDEEHTKTLSVDLLQLTAFKYADTEYVDPSTSFLVVGTINVLISPYVSEFLEVSYVDPMAEYVGEYSHGPTFTALFTFVRSFNLVSQLPNTSADAQYRSWKKHPNTHMQFLNAYATAFSWNKGEVRFQQRISDIASQWSLLFYINFRKVLLIDDERVPDGLMLLLNAYCIAHKLITPRTCVSRIFAYCGTIFRVVSGTLFAPYAFEDTVFEGFCRLRVKIGDHMPITAEGDVVVEPVGVCVSQVDVTRLDYVLLAHLVGNLPLNAGRVHVLGRDGRAAIPVRLNLNGMRVYSTYSQVSKGLNLVGQTSHVSDSESYVRFLAQFKSDLARTLPDYDAAAVPDAARAHVVATLNSVVFDGLQFTGLCIALDIDSYFSANKLIPSNPFYPIGHVWPLVHNQTVPVRVFELWARYRAVVPLVSALYVLVERGVDALGNPLPRQGTINPLDQDAIPVSIDEIVNILAKRRYVGITHQSFMRLLHEKYFPSVGSLIAFAVPIVSGTPICW</sequence>
<dbReference type="EMBL" id="OP722840">
    <property type="protein sequence ID" value="WMB96264.1"/>
    <property type="molecule type" value="Viral_cRNA"/>
</dbReference>
<proteinExistence type="predicted"/>
<reference evidence="1" key="1">
    <citation type="submission" date="2022-10" db="EMBL/GenBank/DDBJ databases">
        <title>Divergent RNA viruses in the cosmopolitan monoxenous trypanosomatid Leptomonas pyrrhocoris.</title>
        <authorList>
            <person name="Grybchuk D."/>
            <person name="Macedo D.H."/>
            <person name="Kostygov A."/>
            <person name="Votypka J."/>
            <person name="Sevcik J."/>
            <person name="Yurchenko V."/>
        </authorList>
    </citation>
    <scope>NUCLEOTIDE SEQUENCE</scope>
    <source>
        <strain evidence="1">OstraUA-Zp01</strain>
    </source>
</reference>
<evidence type="ECO:0000313" key="1">
    <source>
        <dbReference type="EMBL" id="WMB96264.1"/>
    </source>
</evidence>
<accession>A0AA50KHF6</accession>
<organism evidence="1">
    <name type="scientific">Leptomonas pyrrhocoris ostravirus</name>
    <dbReference type="NCBI Taxonomy" id="3070843"/>
    <lineage>
        <taxon>Viruses</taxon>
        <taxon>Riboviria</taxon>
    </lineage>
</organism>